<organism evidence="1 3">
    <name type="scientific">Haloarcula rubripromontorii</name>
    <dbReference type="NCBI Taxonomy" id="1705562"/>
    <lineage>
        <taxon>Archaea</taxon>
        <taxon>Methanobacteriati</taxon>
        <taxon>Methanobacteriota</taxon>
        <taxon>Stenosarchaea group</taxon>
        <taxon>Halobacteria</taxon>
        <taxon>Halobacteriales</taxon>
        <taxon>Haloarculaceae</taxon>
        <taxon>Haloarcula</taxon>
    </lineage>
</organism>
<sequence length="143" mass="15300">MTKHTEFLAGERPEDVLFFLHEDAVSNPGALAEYADEVEDGHALVLPGDDGRSAFQSATGIDPMGLAQEAMGTEGDIGDDLTGAVCPVAEEEPESDHTTRFIFAFAEEQNEDVGGLYAEGDVVHAYAVCACGERYSDKWVVGE</sequence>
<dbReference type="EMBL" id="LIUF01000002">
    <property type="protein sequence ID" value="KOX93481.1"/>
    <property type="molecule type" value="Genomic_DNA"/>
</dbReference>
<dbReference type="EMBL" id="WOWB01000001">
    <property type="protein sequence ID" value="NLV05366.1"/>
    <property type="molecule type" value="Genomic_DNA"/>
</dbReference>
<dbReference type="Proteomes" id="UP000037729">
    <property type="component" value="Unassembled WGS sequence"/>
</dbReference>
<keyword evidence="3" id="KW-1185">Reference proteome</keyword>
<evidence type="ECO:0000313" key="3">
    <source>
        <dbReference type="Proteomes" id="UP000037729"/>
    </source>
</evidence>
<dbReference type="RefSeq" id="WP_053967178.1">
    <property type="nucleotide sequence ID" value="NZ_LIUF01000002.1"/>
</dbReference>
<evidence type="ECO:0000313" key="1">
    <source>
        <dbReference type="EMBL" id="KOX93481.1"/>
    </source>
</evidence>
<dbReference type="Proteomes" id="UP000610611">
    <property type="component" value="Unassembled WGS sequence"/>
</dbReference>
<protein>
    <submittedName>
        <fullName evidence="1">Uncharacterized protein</fullName>
    </submittedName>
</protein>
<dbReference type="PATRIC" id="fig|1705562.3.peg.2260"/>
<gene>
    <name evidence="1" type="ORF">AMS69_06025</name>
    <name evidence="2" type="ORF">GOC83_04360</name>
</gene>
<reference evidence="2" key="2">
    <citation type="submission" date="2019-12" db="EMBL/GenBank/DDBJ databases">
        <title>The whole-genome sequencing of Haloarcula japonica strain pws8.</title>
        <authorList>
            <person name="Verma D.K."/>
            <person name="Gopal K."/>
            <person name="Prasad E.S."/>
        </authorList>
    </citation>
    <scope>NUCLEOTIDE SEQUENCE</scope>
    <source>
        <strain evidence="2">Pws8</strain>
    </source>
</reference>
<dbReference type="InterPro" id="IPR043830">
    <property type="entry name" value="DUF5807"/>
</dbReference>
<reference evidence="1 3" key="1">
    <citation type="submission" date="2015-08" db="EMBL/GenBank/DDBJ databases">
        <title>Genomes of Isolates from Cabo Rojo, PR.</title>
        <authorList>
            <person name="Sanchez-Nieves R.L."/>
            <person name="Montalvo-Rodriguez R."/>
        </authorList>
    </citation>
    <scope>NUCLEOTIDE SEQUENCE [LARGE SCALE GENOMIC DNA]</scope>
    <source>
        <strain evidence="1 3">SL3</strain>
    </source>
</reference>
<dbReference type="AlphaFoldDB" id="A0A0M9AM55"/>
<proteinExistence type="predicted"/>
<evidence type="ECO:0000313" key="2">
    <source>
        <dbReference type="EMBL" id="NLV05366.1"/>
    </source>
</evidence>
<comment type="caution">
    <text evidence="1">The sequence shown here is derived from an EMBL/GenBank/DDBJ whole genome shotgun (WGS) entry which is preliminary data.</text>
</comment>
<dbReference type="OrthoDB" id="300179at2157"/>
<accession>A0A0M9AM55</accession>
<dbReference type="Pfam" id="PF19123">
    <property type="entry name" value="DUF5807"/>
    <property type="match status" value="1"/>
</dbReference>
<name>A0A0M9AM55_9EURY</name>